<evidence type="ECO:0000256" key="5">
    <source>
        <dbReference type="SAM" id="Phobius"/>
    </source>
</evidence>
<evidence type="ECO:0000259" key="6">
    <source>
        <dbReference type="Pfam" id="PF01957"/>
    </source>
</evidence>
<dbReference type="RefSeq" id="WP_257531190.1">
    <property type="nucleotide sequence ID" value="NZ_JANKAS010000007.1"/>
</dbReference>
<name>A0AAE3KZF1_9FIRM</name>
<keyword evidence="3 5" id="KW-1133">Transmembrane helix</keyword>
<feature type="transmembrane region" description="Helical" evidence="5">
    <location>
        <begin position="34"/>
        <end position="51"/>
    </location>
</feature>
<dbReference type="Pfam" id="PF01957">
    <property type="entry name" value="NfeD"/>
    <property type="match status" value="1"/>
</dbReference>
<comment type="caution">
    <text evidence="7">The sequence shown here is derived from an EMBL/GenBank/DDBJ whole genome shotgun (WGS) entry which is preliminary data.</text>
</comment>
<organism evidence="7 8">
    <name type="scientific">Irregularibacter muris</name>
    <dbReference type="NCBI Taxonomy" id="1796619"/>
    <lineage>
        <taxon>Bacteria</taxon>
        <taxon>Bacillati</taxon>
        <taxon>Bacillota</taxon>
        <taxon>Clostridia</taxon>
        <taxon>Eubacteriales</taxon>
        <taxon>Eubacteriaceae</taxon>
        <taxon>Irregularibacter</taxon>
    </lineage>
</organism>
<accession>A0AAE3KZF1</accession>
<evidence type="ECO:0000256" key="2">
    <source>
        <dbReference type="ARBA" id="ARBA00022692"/>
    </source>
</evidence>
<gene>
    <name evidence="7" type="ORF">NSA47_09130</name>
</gene>
<dbReference type="Gene3D" id="2.40.50.140">
    <property type="entry name" value="Nucleic acid-binding proteins"/>
    <property type="match status" value="1"/>
</dbReference>
<dbReference type="InterPro" id="IPR052165">
    <property type="entry name" value="Membrane_assoc_protease"/>
</dbReference>
<dbReference type="SUPFAM" id="SSF141322">
    <property type="entry name" value="NfeD domain-like"/>
    <property type="match status" value="1"/>
</dbReference>
<evidence type="ECO:0000256" key="4">
    <source>
        <dbReference type="ARBA" id="ARBA00023136"/>
    </source>
</evidence>
<reference evidence="7" key="1">
    <citation type="submission" date="2022-07" db="EMBL/GenBank/DDBJ databases">
        <title>Enhanced cultured diversity of the mouse gut microbiota enables custom-made synthetic communities.</title>
        <authorList>
            <person name="Afrizal A."/>
        </authorList>
    </citation>
    <scope>NUCLEOTIDE SEQUENCE</scope>
    <source>
        <strain evidence="7">DSM 28593</strain>
    </source>
</reference>
<dbReference type="PANTHER" id="PTHR33507">
    <property type="entry name" value="INNER MEMBRANE PROTEIN YBBJ"/>
    <property type="match status" value="1"/>
</dbReference>
<keyword evidence="2 5" id="KW-0812">Transmembrane</keyword>
<feature type="transmembrane region" description="Helical" evidence="5">
    <location>
        <begin position="7"/>
        <end position="28"/>
    </location>
</feature>
<keyword evidence="8" id="KW-1185">Reference proteome</keyword>
<dbReference type="GO" id="GO:0005886">
    <property type="term" value="C:plasma membrane"/>
    <property type="evidence" value="ECO:0007669"/>
    <property type="project" value="TreeGrafter"/>
</dbReference>
<evidence type="ECO:0000313" key="8">
    <source>
        <dbReference type="Proteomes" id="UP001205748"/>
    </source>
</evidence>
<protein>
    <submittedName>
        <fullName evidence="7">NfeD family protein</fullName>
    </submittedName>
</protein>
<evidence type="ECO:0000256" key="3">
    <source>
        <dbReference type="ARBA" id="ARBA00022989"/>
    </source>
</evidence>
<dbReference type="InterPro" id="IPR002810">
    <property type="entry name" value="NfeD-like_C"/>
</dbReference>
<feature type="domain" description="NfeD-like C-terminal" evidence="6">
    <location>
        <begin position="69"/>
        <end position="128"/>
    </location>
</feature>
<proteinExistence type="predicted"/>
<dbReference type="Proteomes" id="UP001205748">
    <property type="component" value="Unassembled WGS sequence"/>
</dbReference>
<keyword evidence="4 5" id="KW-0472">Membrane</keyword>
<dbReference type="InterPro" id="IPR012340">
    <property type="entry name" value="NA-bd_OB-fold"/>
</dbReference>
<sequence length="132" mass="14303">MFVIIEAVTLGLTTIWFALGALIALLASMLGASLPIQIFLFLLGSGISLYFTRPVVQKILKVGHTRTNVDGLVGQKARVIERVNPVEGKGKVMVAGQVWSAKTLDGCILEEDEEVEILDIQGVKLVVKTLQE</sequence>
<evidence type="ECO:0000256" key="1">
    <source>
        <dbReference type="ARBA" id="ARBA00004141"/>
    </source>
</evidence>
<dbReference type="AlphaFoldDB" id="A0AAE3KZF1"/>
<dbReference type="PANTHER" id="PTHR33507:SF3">
    <property type="entry name" value="INNER MEMBRANE PROTEIN YBBJ"/>
    <property type="match status" value="1"/>
</dbReference>
<evidence type="ECO:0000313" key="7">
    <source>
        <dbReference type="EMBL" id="MCR1899145.1"/>
    </source>
</evidence>
<dbReference type="EMBL" id="JANKAS010000007">
    <property type="protein sequence ID" value="MCR1899145.1"/>
    <property type="molecule type" value="Genomic_DNA"/>
</dbReference>
<comment type="subcellular location">
    <subcellularLocation>
        <location evidence="1">Membrane</location>
        <topology evidence="1">Multi-pass membrane protein</topology>
    </subcellularLocation>
</comment>